<evidence type="ECO:0000313" key="9">
    <source>
        <dbReference type="Proteomes" id="UP000323000"/>
    </source>
</evidence>
<evidence type="ECO:0000256" key="6">
    <source>
        <dbReference type="ARBA" id="ARBA00023180"/>
    </source>
</evidence>
<keyword evidence="5" id="KW-0732">Signal</keyword>
<sequence length="645" mass="71698">MKISNNLPESNFLHSKASSPLKADIANFAKLATAKNNNQLFQLPSLLLPSMFNIYGPYEDYFKNDINFINYSSNSKIKKENNNKSLEPGRFFRESNLKKGTVMPMPDITNKMPGSKFLPRTTVNKIPFSSTELSAMKEIFNASDNSAMERIIKDALKDCERKPNRGETKRCVASSEDMIDFATSVLGRDVALRKTENNKGSKQDILIGSVKRINGGKVTKAVSCHQKLYPYLLYYCHSVPDVAVYKADILDPKTKKKINHGVAISHLDTSSWSAGHEAFHALGSGPGHIEVSFVAARDLKGVKENHFTPKAHLTQYWNKKINTNLPEPHFLLSKASSPLKAADIANFAKLATAQNNNQLPSLLPGGTKFNIYGPYEDYAKNDINFINYGSNSSESETESADPPQAGEVSNRVVNIKKVAINNNNKSLEPGRFFRESNLKKGTVMPMPDITNKMPESTFLPRTTVNKLLFSSTELSAMKKIFNASDNSAMERIIKEALKDCEKKPNQGETKRCVASAEDMIDFATSVLGRDVALRKTENNKGSKQDILIGSVKTINGGKAVSCHQKLYPFLLYYCHSVPDVLVYEADILDPKTKKKINHGVAICHLDTSSWFAGHEAFHTLGSGPGQIEVCHWIFEKDLIWTNGDQ</sequence>
<dbReference type="PANTHER" id="PTHR31458:SF2">
    <property type="entry name" value="POLYGALACTURONASE 1 BETA-LIKE PROTEIN 2"/>
    <property type="match status" value="1"/>
</dbReference>
<evidence type="ECO:0000259" key="7">
    <source>
        <dbReference type="PROSITE" id="PS51277"/>
    </source>
</evidence>
<evidence type="ECO:0000256" key="5">
    <source>
        <dbReference type="ARBA" id="ARBA00022729"/>
    </source>
</evidence>
<dbReference type="AlphaFoldDB" id="A0A5C7HHE5"/>
<dbReference type="PANTHER" id="PTHR31458">
    <property type="entry name" value="POLYGALACTURONASE 1 BETA-LIKE PROTEIN 2"/>
    <property type="match status" value="1"/>
</dbReference>
<dbReference type="PROSITE" id="PS51277">
    <property type="entry name" value="BURP"/>
    <property type="match status" value="2"/>
</dbReference>
<dbReference type="Proteomes" id="UP000323000">
    <property type="component" value="Chromosome 8"/>
</dbReference>
<name>A0A5C7HHE5_9ROSI</name>
<comment type="subcellular location">
    <subcellularLocation>
        <location evidence="1">Secreted</location>
        <location evidence="1">Cell wall</location>
    </subcellularLocation>
    <subcellularLocation>
        <location evidence="2">Secreted</location>
        <location evidence="2">Extracellular space</location>
        <location evidence="2">Apoplast</location>
    </subcellularLocation>
</comment>
<comment type="caution">
    <text evidence="8">The sequence shown here is derived from an EMBL/GenBank/DDBJ whole genome shotgun (WGS) entry which is preliminary data.</text>
</comment>
<dbReference type="InterPro" id="IPR051897">
    <property type="entry name" value="PG-associated_BURP"/>
</dbReference>
<accession>A0A5C7HHE5</accession>
<dbReference type="EMBL" id="VAHF01000008">
    <property type="protein sequence ID" value="TXG56304.1"/>
    <property type="molecule type" value="Genomic_DNA"/>
</dbReference>
<evidence type="ECO:0000256" key="4">
    <source>
        <dbReference type="ARBA" id="ARBA00022523"/>
    </source>
</evidence>
<evidence type="ECO:0000256" key="1">
    <source>
        <dbReference type="ARBA" id="ARBA00004191"/>
    </source>
</evidence>
<reference evidence="9" key="1">
    <citation type="journal article" date="2019" name="Gigascience">
        <title>De novo genome assembly of the endangered Acer yangbiense, a plant species with extremely small populations endemic to Yunnan Province, China.</title>
        <authorList>
            <person name="Yang J."/>
            <person name="Wariss H.M."/>
            <person name="Tao L."/>
            <person name="Zhang R."/>
            <person name="Yun Q."/>
            <person name="Hollingsworth P."/>
            <person name="Dao Z."/>
            <person name="Luo G."/>
            <person name="Guo H."/>
            <person name="Ma Y."/>
            <person name="Sun W."/>
        </authorList>
    </citation>
    <scope>NUCLEOTIDE SEQUENCE [LARGE SCALE GENOMIC DNA]</scope>
    <source>
        <strain evidence="9">cv. Malutang</strain>
    </source>
</reference>
<feature type="domain" description="BURP" evidence="7">
    <location>
        <begin position="432"/>
        <end position="643"/>
    </location>
</feature>
<keyword evidence="3" id="KW-0134">Cell wall</keyword>
<protein>
    <recommendedName>
        <fullName evidence="7">BURP domain-containing protein</fullName>
    </recommendedName>
</protein>
<evidence type="ECO:0000313" key="8">
    <source>
        <dbReference type="EMBL" id="TXG56304.1"/>
    </source>
</evidence>
<keyword evidence="4" id="KW-0052">Apoplast</keyword>
<gene>
    <name evidence="8" type="ORF">EZV62_017617</name>
</gene>
<dbReference type="OrthoDB" id="1909293at2759"/>
<keyword evidence="9" id="KW-1185">Reference proteome</keyword>
<dbReference type="SMART" id="SM01045">
    <property type="entry name" value="BURP"/>
    <property type="match status" value="2"/>
</dbReference>
<evidence type="ECO:0000256" key="2">
    <source>
        <dbReference type="ARBA" id="ARBA00004271"/>
    </source>
</evidence>
<proteinExistence type="predicted"/>
<keyword evidence="3" id="KW-0964">Secreted</keyword>
<dbReference type="GO" id="GO:0048046">
    <property type="term" value="C:apoplast"/>
    <property type="evidence" value="ECO:0007669"/>
    <property type="project" value="UniProtKB-SubCell"/>
</dbReference>
<dbReference type="InterPro" id="IPR004873">
    <property type="entry name" value="BURP_dom"/>
</dbReference>
<feature type="domain" description="BURP" evidence="7">
    <location>
        <begin position="91"/>
        <end position="318"/>
    </location>
</feature>
<dbReference type="Pfam" id="PF03181">
    <property type="entry name" value="BURP"/>
    <property type="match status" value="2"/>
</dbReference>
<evidence type="ECO:0000256" key="3">
    <source>
        <dbReference type="ARBA" id="ARBA00022512"/>
    </source>
</evidence>
<keyword evidence="6" id="KW-0325">Glycoprotein</keyword>
<organism evidence="8 9">
    <name type="scientific">Acer yangbiense</name>
    <dbReference type="NCBI Taxonomy" id="1000413"/>
    <lineage>
        <taxon>Eukaryota</taxon>
        <taxon>Viridiplantae</taxon>
        <taxon>Streptophyta</taxon>
        <taxon>Embryophyta</taxon>
        <taxon>Tracheophyta</taxon>
        <taxon>Spermatophyta</taxon>
        <taxon>Magnoliopsida</taxon>
        <taxon>eudicotyledons</taxon>
        <taxon>Gunneridae</taxon>
        <taxon>Pentapetalae</taxon>
        <taxon>rosids</taxon>
        <taxon>malvids</taxon>
        <taxon>Sapindales</taxon>
        <taxon>Sapindaceae</taxon>
        <taxon>Hippocastanoideae</taxon>
        <taxon>Acereae</taxon>
        <taxon>Acer</taxon>
    </lineage>
</organism>